<dbReference type="AlphaFoldDB" id="A0A0A9ALF0"/>
<evidence type="ECO:0000313" key="1">
    <source>
        <dbReference type="EMBL" id="JAD47922.1"/>
    </source>
</evidence>
<protein>
    <submittedName>
        <fullName evidence="1">Uncharacterized protein</fullName>
    </submittedName>
</protein>
<name>A0A0A9ALF0_ARUDO</name>
<dbReference type="EMBL" id="GBRH01249973">
    <property type="protein sequence ID" value="JAD47922.1"/>
    <property type="molecule type" value="Transcribed_RNA"/>
</dbReference>
<reference evidence="1" key="2">
    <citation type="journal article" date="2015" name="Data Brief">
        <title>Shoot transcriptome of the giant reed, Arundo donax.</title>
        <authorList>
            <person name="Barrero R.A."/>
            <person name="Guerrero F.D."/>
            <person name="Moolhuijzen P."/>
            <person name="Goolsby J.A."/>
            <person name="Tidwell J."/>
            <person name="Bellgard S.E."/>
            <person name="Bellgard M.I."/>
        </authorList>
    </citation>
    <scope>NUCLEOTIDE SEQUENCE</scope>
    <source>
        <tissue evidence="1">Shoot tissue taken approximately 20 cm above the soil surface</tissue>
    </source>
</reference>
<sequence>MSLARAPSSDLKQLECPLQTRRGWIFFHLD</sequence>
<reference evidence="1" key="1">
    <citation type="submission" date="2014-09" db="EMBL/GenBank/DDBJ databases">
        <authorList>
            <person name="Magalhaes I.L.F."/>
            <person name="Oliveira U."/>
            <person name="Santos F.R."/>
            <person name="Vidigal T.H.D.A."/>
            <person name="Brescovit A.D."/>
            <person name="Santos A.J."/>
        </authorList>
    </citation>
    <scope>NUCLEOTIDE SEQUENCE</scope>
    <source>
        <tissue evidence="1">Shoot tissue taken approximately 20 cm above the soil surface</tissue>
    </source>
</reference>
<accession>A0A0A9ALF0</accession>
<organism evidence="1">
    <name type="scientific">Arundo donax</name>
    <name type="common">Giant reed</name>
    <name type="synonym">Donax arundinaceus</name>
    <dbReference type="NCBI Taxonomy" id="35708"/>
    <lineage>
        <taxon>Eukaryota</taxon>
        <taxon>Viridiplantae</taxon>
        <taxon>Streptophyta</taxon>
        <taxon>Embryophyta</taxon>
        <taxon>Tracheophyta</taxon>
        <taxon>Spermatophyta</taxon>
        <taxon>Magnoliopsida</taxon>
        <taxon>Liliopsida</taxon>
        <taxon>Poales</taxon>
        <taxon>Poaceae</taxon>
        <taxon>PACMAD clade</taxon>
        <taxon>Arundinoideae</taxon>
        <taxon>Arundineae</taxon>
        <taxon>Arundo</taxon>
    </lineage>
</organism>
<proteinExistence type="predicted"/>